<keyword evidence="1" id="KW-0472">Membrane</keyword>
<dbReference type="Proteomes" id="UP000732377">
    <property type="component" value="Unassembled WGS sequence"/>
</dbReference>
<accession>A0A953IB93</accession>
<evidence type="ECO:0000313" key="3">
    <source>
        <dbReference type="Proteomes" id="UP000732377"/>
    </source>
</evidence>
<name>A0A953IB93_SYMTR</name>
<evidence type="ECO:0000313" key="2">
    <source>
        <dbReference type="EMBL" id="MBY6277893.1"/>
    </source>
</evidence>
<keyword evidence="1" id="KW-0812">Transmembrane</keyword>
<gene>
    <name evidence="2" type="ORF">CWE10_17200</name>
</gene>
<dbReference type="EMBL" id="PIUK01000273">
    <property type="protein sequence ID" value="MBY6277893.1"/>
    <property type="molecule type" value="Genomic_DNA"/>
</dbReference>
<comment type="caution">
    <text evidence="2">The sequence shown here is derived from an EMBL/GenBank/DDBJ whole genome shotgun (WGS) entry which is preliminary data.</text>
</comment>
<dbReference type="RefSeq" id="WP_273381295.1">
    <property type="nucleotide sequence ID" value="NZ_PIUK01000273.1"/>
</dbReference>
<feature type="transmembrane region" description="Helical" evidence="1">
    <location>
        <begin position="49"/>
        <end position="69"/>
    </location>
</feature>
<feature type="transmembrane region" description="Helical" evidence="1">
    <location>
        <begin position="75"/>
        <end position="94"/>
    </location>
</feature>
<feature type="transmembrane region" description="Helical" evidence="1">
    <location>
        <begin position="20"/>
        <end position="37"/>
    </location>
</feature>
<reference evidence="2" key="1">
    <citation type="submission" date="2017-11" db="EMBL/GenBank/DDBJ databases">
        <title>Three new genomes from thermophilic consortium.</title>
        <authorList>
            <person name="Quaggio R."/>
            <person name="Amgarten D."/>
            <person name="Setubal J.C."/>
        </authorList>
    </citation>
    <scope>NUCLEOTIDE SEQUENCE</scope>
    <source>
        <strain evidence="2">ZCTH01-B2</strain>
    </source>
</reference>
<keyword evidence="1" id="KW-1133">Transmembrane helix</keyword>
<sequence>MNELQVLYEFLASHLPEAILTQALAYTAVTAALVGLLRRIPWIEERRQVAAPVVALLIGQVFGWATVGFNTDQPLLAVGAGLVIALSAIGGYSGTKNVVQSARRDAV</sequence>
<dbReference type="AlphaFoldDB" id="A0A953IB93"/>
<proteinExistence type="predicted"/>
<organism evidence="2 3">
    <name type="scientific">Symbiobacterium thermophilum</name>
    <dbReference type="NCBI Taxonomy" id="2734"/>
    <lineage>
        <taxon>Bacteria</taxon>
        <taxon>Bacillati</taxon>
        <taxon>Bacillota</taxon>
        <taxon>Clostridia</taxon>
        <taxon>Eubacteriales</taxon>
        <taxon>Symbiobacteriaceae</taxon>
        <taxon>Symbiobacterium</taxon>
    </lineage>
</organism>
<protein>
    <submittedName>
        <fullName evidence="2">Uncharacterized protein</fullName>
    </submittedName>
</protein>
<evidence type="ECO:0000256" key="1">
    <source>
        <dbReference type="SAM" id="Phobius"/>
    </source>
</evidence>